<dbReference type="GeneID" id="110976036"/>
<proteinExistence type="inferred from homology"/>
<dbReference type="PANTHER" id="PTHR12137:SF54">
    <property type="entry name" value="CARBOHYDRATE SULFOTRANSFERASE"/>
    <property type="match status" value="1"/>
</dbReference>
<evidence type="ECO:0000313" key="11">
    <source>
        <dbReference type="RefSeq" id="XP_022084667.1"/>
    </source>
</evidence>
<dbReference type="AlphaFoldDB" id="A0A8B7XWN7"/>
<keyword evidence="9" id="KW-0119">Carbohydrate metabolism</keyword>
<dbReference type="GO" id="GO:0000139">
    <property type="term" value="C:Golgi membrane"/>
    <property type="evidence" value="ECO:0007669"/>
    <property type="project" value="UniProtKB-SubCell"/>
</dbReference>
<organism evidence="10 11">
    <name type="scientific">Acanthaster planci</name>
    <name type="common">Crown-of-thorns starfish</name>
    <dbReference type="NCBI Taxonomy" id="133434"/>
    <lineage>
        <taxon>Eukaryota</taxon>
        <taxon>Metazoa</taxon>
        <taxon>Echinodermata</taxon>
        <taxon>Eleutherozoa</taxon>
        <taxon>Asterozoa</taxon>
        <taxon>Asteroidea</taxon>
        <taxon>Valvatacea</taxon>
        <taxon>Valvatida</taxon>
        <taxon>Acanthasteridae</taxon>
        <taxon>Acanthaster</taxon>
    </lineage>
</organism>
<dbReference type="GO" id="GO:0008146">
    <property type="term" value="F:sulfotransferase activity"/>
    <property type="evidence" value="ECO:0007669"/>
    <property type="project" value="InterPro"/>
</dbReference>
<feature type="transmembrane region" description="Helical" evidence="9">
    <location>
        <begin position="50"/>
        <end position="68"/>
    </location>
</feature>
<accession>A0A8B7XWN7</accession>
<evidence type="ECO:0000256" key="4">
    <source>
        <dbReference type="ARBA" id="ARBA00022692"/>
    </source>
</evidence>
<evidence type="ECO:0000256" key="8">
    <source>
        <dbReference type="ARBA" id="ARBA00023180"/>
    </source>
</evidence>
<dbReference type="OrthoDB" id="2019940at2759"/>
<evidence type="ECO:0000256" key="3">
    <source>
        <dbReference type="ARBA" id="ARBA00022679"/>
    </source>
</evidence>
<evidence type="ECO:0000256" key="6">
    <source>
        <dbReference type="ARBA" id="ARBA00023034"/>
    </source>
</evidence>
<keyword evidence="9" id="KW-0735">Signal-anchor</keyword>
<evidence type="ECO:0000256" key="5">
    <source>
        <dbReference type="ARBA" id="ARBA00022989"/>
    </source>
</evidence>
<comment type="similarity">
    <text evidence="2 9">Belongs to the sulfotransferase 2 family.</text>
</comment>
<evidence type="ECO:0000313" key="10">
    <source>
        <dbReference type="Proteomes" id="UP000694845"/>
    </source>
</evidence>
<reference evidence="11" key="1">
    <citation type="submission" date="2025-08" db="UniProtKB">
        <authorList>
            <consortium name="RefSeq"/>
        </authorList>
    </citation>
    <scope>IDENTIFICATION</scope>
</reference>
<keyword evidence="4 9" id="KW-0812">Transmembrane</keyword>
<keyword evidence="3 9" id="KW-0808">Transferase</keyword>
<evidence type="ECO:0000256" key="7">
    <source>
        <dbReference type="ARBA" id="ARBA00023136"/>
    </source>
</evidence>
<evidence type="ECO:0000256" key="9">
    <source>
        <dbReference type="RuleBase" id="RU364020"/>
    </source>
</evidence>
<keyword evidence="7 9" id="KW-0472">Membrane</keyword>
<dbReference type="Proteomes" id="UP000694845">
    <property type="component" value="Unplaced"/>
</dbReference>
<dbReference type="Pfam" id="PF03567">
    <property type="entry name" value="Sulfotransfer_2"/>
    <property type="match status" value="1"/>
</dbReference>
<dbReference type="EC" id="2.8.2.-" evidence="9"/>
<dbReference type="KEGG" id="aplc:110976036"/>
<dbReference type="InterPro" id="IPR018011">
    <property type="entry name" value="Carb_sulfotrans_8-10"/>
</dbReference>
<keyword evidence="5 9" id="KW-1133">Transmembrane helix</keyword>
<protein>
    <recommendedName>
        <fullName evidence="9">Carbohydrate sulfotransferase</fullName>
        <ecNumber evidence="9">2.8.2.-</ecNumber>
    </recommendedName>
</protein>
<keyword evidence="6 9" id="KW-0333">Golgi apparatus</keyword>
<dbReference type="RefSeq" id="XP_022084667.1">
    <property type="nucleotide sequence ID" value="XM_022228975.1"/>
</dbReference>
<comment type="subcellular location">
    <subcellularLocation>
        <location evidence="1 9">Golgi apparatus membrane</location>
        <topology evidence="1 9">Single-pass type II membrane protein</topology>
    </subcellularLocation>
</comment>
<dbReference type="InterPro" id="IPR005331">
    <property type="entry name" value="Sulfotransferase"/>
</dbReference>
<keyword evidence="8 9" id="KW-0325">Glycoprotein</keyword>
<dbReference type="GO" id="GO:0016051">
    <property type="term" value="P:carbohydrate biosynthetic process"/>
    <property type="evidence" value="ECO:0007669"/>
    <property type="project" value="InterPro"/>
</dbReference>
<sequence>MHLAINKGYRSGTTSVDMELVTHNVTFNLRTYIGNLEGTMHLATKRIKQLGLVVTGMCTAVVLLLFVHTNRSKTKTLPKDVGHRTAQHRLEGALSIIHGTKQKINTQSEDEFMVTQVLVQQKRQRQIREGCQAMANFTRNVPTFEKLPKQALTHLIVDDNYRLLYCSVPKVASTSWVRIFLVLKGVLEKENDVEQKFVHRGAMESLRLLSSYTDSEVRTILSTYTKIVFVRNPFTRLLSAFRNKLESKESPNGHNLWKGWVHRIKNQGRNGPPPVELGSEAQEGNLTFREFVRYVSNRSAMANKHWTSMVHRCRPCQINYTFVGKIETIKADSRALFKLAKIDKLVSFPDAGGSSPTNSSTSKIIASYFAELSSTDINRLHKRYQWDFRIFGYNLEQGHHGTSPSWTA</sequence>
<keyword evidence="10" id="KW-1185">Reference proteome</keyword>
<gene>
    <name evidence="11" type="primary">LOC110976036</name>
</gene>
<evidence type="ECO:0000256" key="1">
    <source>
        <dbReference type="ARBA" id="ARBA00004323"/>
    </source>
</evidence>
<evidence type="ECO:0000256" key="2">
    <source>
        <dbReference type="ARBA" id="ARBA00006339"/>
    </source>
</evidence>
<name>A0A8B7XWN7_ACAPL</name>
<dbReference type="PANTHER" id="PTHR12137">
    <property type="entry name" value="CARBOHYDRATE SULFOTRANSFERASE"/>
    <property type="match status" value="1"/>
</dbReference>